<dbReference type="SUPFAM" id="SSF53448">
    <property type="entry name" value="Nucleotide-diphospho-sugar transferases"/>
    <property type="match status" value="1"/>
</dbReference>
<dbReference type="InterPro" id="IPR029044">
    <property type="entry name" value="Nucleotide-diphossugar_trans"/>
</dbReference>
<dbReference type="CDD" id="cd06422">
    <property type="entry name" value="NTP_transferase_like_1"/>
    <property type="match status" value="1"/>
</dbReference>
<dbReference type="Proteomes" id="UP000322553">
    <property type="component" value="Chromosome"/>
</dbReference>
<dbReference type="NCBIfam" id="NF045761">
    <property type="entry name" value="NAMPUrTaseMurU"/>
    <property type="match status" value="1"/>
</dbReference>
<proteinExistence type="predicted"/>
<organism evidence="2 3">
    <name type="scientific">Kushneria phosphatilytica</name>
    <dbReference type="NCBI Taxonomy" id="657387"/>
    <lineage>
        <taxon>Bacteria</taxon>
        <taxon>Pseudomonadati</taxon>
        <taxon>Pseudomonadota</taxon>
        <taxon>Gammaproteobacteria</taxon>
        <taxon>Oceanospirillales</taxon>
        <taxon>Halomonadaceae</taxon>
        <taxon>Kushneria</taxon>
    </lineage>
</organism>
<reference evidence="2 3" key="1">
    <citation type="submission" date="2019-08" db="EMBL/GenBank/DDBJ databases">
        <title>Complete genome sequence of Kushneria sp. YCWA18, a halophilic phosphate-solubilizing bacterium isolated from Daqiao saltern in China.</title>
        <authorList>
            <person name="Du G.-X."/>
            <person name="Qu L.-Y."/>
        </authorList>
    </citation>
    <scope>NUCLEOTIDE SEQUENCE [LARGE SCALE GENOMIC DNA]</scope>
    <source>
        <strain evidence="2 3">YCWA18</strain>
    </source>
</reference>
<dbReference type="InterPro" id="IPR054790">
    <property type="entry name" value="MurU"/>
</dbReference>
<name>A0A5C0ZXE8_9GAMM</name>
<evidence type="ECO:0000259" key="1">
    <source>
        <dbReference type="Pfam" id="PF00483"/>
    </source>
</evidence>
<protein>
    <submittedName>
        <fullName evidence="2">Nucleotidyltransferase family protein</fullName>
    </submittedName>
</protein>
<dbReference type="InterPro" id="IPR005835">
    <property type="entry name" value="NTP_transferase_dom"/>
</dbReference>
<dbReference type="Gene3D" id="3.90.550.10">
    <property type="entry name" value="Spore Coat Polysaccharide Biosynthesis Protein SpsA, Chain A"/>
    <property type="match status" value="1"/>
</dbReference>
<keyword evidence="3" id="KW-1185">Reference proteome</keyword>
<dbReference type="EMBL" id="CP043420">
    <property type="protein sequence ID" value="QEL10576.1"/>
    <property type="molecule type" value="Genomic_DNA"/>
</dbReference>
<accession>A0A5C0ZXE8</accession>
<evidence type="ECO:0000313" key="3">
    <source>
        <dbReference type="Proteomes" id="UP000322553"/>
    </source>
</evidence>
<dbReference type="KEGG" id="kuy:FY550_05150"/>
<evidence type="ECO:0000313" key="2">
    <source>
        <dbReference type="EMBL" id="QEL10576.1"/>
    </source>
</evidence>
<feature type="domain" description="Nucleotidyl transferase" evidence="1">
    <location>
        <begin position="2"/>
        <end position="117"/>
    </location>
</feature>
<dbReference type="GO" id="GO:0016740">
    <property type="term" value="F:transferase activity"/>
    <property type="evidence" value="ECO:0007669"/>
    <property type="project" value="UniProtKB-KW"/>
</dbReference>
<sequence length="221" mass="24349">MKAMILAAGFGRRMRPLTEHTPKPLLKAGGRPLIVHHLERLRRAGITEVVINVSHLAEQLIAALGDGETYGIHIHWSREASPLETAGGIRRALPLLGEAPFVLINGDVWCDLEPTRLTLASGDLAQLVMVDNPLQHREGDFHLDAHNRLHTEGIPKLTYAGLALIDPALVAHLTDGKPCRLAPLLTEAIQQNRIGGYHYRGDWDDIGTPDRLARLDARLSR</sequence>
<dbReference type="Pfam" id="PF00483">
    <property type="entry name" value="NTP_transferase"/>
    <property type="match status" value="1"/>
</dbReference>
<dbReference type="RefSeq" id="WP_149054396.1">
    <property type="nucleotide sequence ID" value="NZ_CP043420.1"/>
</dbReference>
<dbReference type="PANTHER" id="PTHR22572">
    <property type="entry name" value="SUGAR-1-PHOSPHATE GUANYL TRANSFERASE"/>
    <property type="match status" value="1"/>
</dbReference>
<gene>
    <name evidence="2" type="ORF">FY550_05150</name>
</gene>
<dbReference type="InterPro" id="IPR050486">
    <property type="entry name" value="Mannose-1P_guanyltransferase"/>
</dbReference>
<keyword evidence="2" id="KW-0808">Transferase</keyword>
<dbReference type="AlphaFoldDB" id="A0A5C0ZXE8"/>